<gene>
    <name evidence="5" type="ORF">DX130_17730</name>
</gene>
<feature type="transmembrane region" description="Helical" evidence="1">
    <location>
        <begin position="44"/>
        <end position="72"/>
    </location>
</feature>
<evidence type="ECO:0000313" key="5">
    <source>
        <dbReference type="EMBL" id="REK74364.1"/>
    </source>
</evidence>
<feature type="domain" description="EAL" evidence="2">
    <location>
        <begin position="417"/>
        <end position="670"/>
    </location>
</feature>
<dbReference type="PANTHER" id="PTHR44757:SF2">
    <property type="entry name" value="BIOFILM ARCHITECTURE MAINTENANCE PROTEIN MBAA"/>
    <property type="match status" value="1"/>
</dbReference>
<dbReference type="Pfam" id="PF00563">
    <property type="entry name" value="EAL"/>
    <property type="match status" value="1"/>
</dbReference>
<feature type="transmembrane region" description="Helical" evidence="1">
    <location>
        <begin position="218"/>
        <end position="241"/>
    </location>
</feature>
<dbReference type="NCBIfam" id="TIGR00254">
    <property type="entry name" value="GGDEF"/>
    <property type="match status" value="1"/>
</dbReference>
<dbReference type="Proteomes" id="UP000261905">
    <property type="component" value="Unassembled WGS sequence"/>
</dbReference>
<evidence type="ECO:0000313" key="6">
    <source>
        <dbReference type="Proteomes" id="UP000261905"/>
    </source>
</evidence>
<feature type="transmembrane region" description="Helical" evidence="1">
    <location>
        <begin position="12"/>
        <end position="32"/>
    </location>
</feature>
<dbReference type="Gene3D" id="3.20.20.450">
    <property type="entry name" value="EAL domain"/>
    <property type="match status" value="1"/>
</dbReference>
<dbReference type="PROSITE" id="PS50887">
    <property type="entry name" value="GGDEF"/>
    <property type="match status" value="1"/>
</dbReference>
<dbReference type="PROSITE" id="PS50883">
    <property type="entry name" value="EAL"/>
    <property type="match status" value="1"/>
</dbReference>
<dbReference type="InterPro" id="IPR035919">
    <property type="entry name" value="EAL_sf"/>
</dbReference>
<proteinExistence type="predicted"/>
<dbReference type="PANTHER" id="PTHR44757">
    <property type="entry name" value="DIGUANYLATE CYCLASE DGCP"/>
    <property type="match status" value="1"/>
</dbReference>
<dbReference type="Gene3D" id="3.30.70.270">
    <property type="match status" value="1"/>
</dbReference>
<dbReference type="SMART" id="SM00267">
    <property type="entry name" value="GGDEF"/>
    <property type="match status" value="1"/>
</dbReference>
<dbReference type="InterPro" id="IPR029787">
    <property type="entry name" value="Nucleotide_cyclase"/>
</dbReference>
<feature type="transmembrane region" description="Helical" evidence="1">
    <location>
        <begin position="78"/>
        <end position="97"/>
    </location>
</feature>
<name>A0A371PEL5_9BACL</name>
<feature type="domain" description="GGDEF" evidence="3">
    <location>
        <begin position="276"/>
        <end position="408"/>
    </location>
</feature>
<dbReference type="Pfam" id="PF03707">
    <property type="entry name" value="MHYT"/>
    <property type="match status" value="2"/>
</dbReference>
<evidence type="ECO:0000259" key="2">
    <source>
        <dbReference type="PROSITE" id="PS50883"/>
    </source>
</evidence>
<dbReference type="InterPro" id="IPR005330">
    <property type="entry name" value="MHYT_dom"/>
</dbReference>
<dbReference type="CDD" id="cd01948">
    <property type="entry name" value="EAL"/>
    <property type="match status" value="1"/>
</dbReference>
<keyword evidence="6" id="KW-1185">Reference proteome</keyword>
<dbReference type="EMBL" id="QUBQ01000003">
    <property type="protein sequence ID" value="REK74364.1"/>
    <property type="molecule type" value="Genomic_DNA"/>
</dbReference>
<dbReference type="InterPro" id="IPR001633">
    <property type="entry name" value="EAL_dom"/>
</dbReference>
<dbReference type="Pfam" id="PF00990">
    <property type="entry name" value="GGDEF"/>
    <property type="match status" value="1"/>
</dbReference>
<dbReference type="OrthoDB" id="9759607at2"/>
<keyword evidence="1" id="KW-0812">Transmembrane</keyword>
<feature type="domain" description="MHYT" evidence="4">
    <location>
        <begin position="8"/>
        <end position="201"/>
    </location>
</feature>
<reference evidence="5 6" key="1">
    <citation type="submission" date="2018-08" db="EMBL/GenBank/DDBJ databases">
        <title>Paenibacillus sp. M4BSY-1, whole genome shotgun sequence.</title>
        <authorList>
            <person name="Tuo L."/>
        </authorList>
    </citation>
    <scope>NUCLEOTIDE SEQUENCE [LARGE SCALE GENOMIC DNA]</scope>
    <source>
        <strain evidence="5 6">M4BSY-1</strain>
    </source>
</reference>
<dbReference type="SUPFAM" id="SSF55073">
    <property type="entry name" value="Nucleotide cyclase"/>
    <property type="match status" value="1"/>
</dbReference>
<organism evidence="5 6">
    <name type="scientific">Paenibacillus paeoniae</name>
    <dbReference type="NCBI Taxonomy" id="2292705"/>
    <lineage>
        <taxon>Bacteria</taxon>
        <taxon>Bacillati</taxon>
        <taxon>Bacillota</taxon>
        <taxon>Bacilli</taxon>
        <taxon>Bacillales</taxon>
        <taxon>Paenibacillaceae</taxon>
        <taxon>Paenibacillus</taxon>
    </lineage>
</organism>
<evidence type="ECO:0000256" key="1">
    <source>
        <dbReference type="PROSITE-ProRule" id="PRU00244"/>
    </source>
</evidence>
<comment type="caution">
    <text evidence="5">The sequence shown here is derived from an EMBL/GenBank/DDBJ whole genome shotgun (WGS) entry which is preliminary data.</text>
</comment>
<feature type="transmembrane region" description="Helical" evidence="1">
    <location>
        <begin position="143"/>
        <end position="162"/>
    </location>
</feature>
<dbReference type="RefSeq" id="WP_116047635.1">
    <property type="nucleotide sequence ID" value="NZ_QUBQ01000003.1"/>
</dbReference>
<dbReference type="InterPro" id="IPR052155">
    <property type="entry name" value="Biofilm_reg_signaling"/>
</dbReference>
<keyword evidence="1" id="KW-0472">Membrane</keyword>
<dbReference type="GO" id="GO:0016020">
    <property type="term" value="C:membrane"/>
    <property type="evidence" value="ECO:0007669"/>
    <property type="project" value="UniProtKB-UniRule"/>
</dbReference>
<dbReference type="PROSITE" id="PS50924">
    <property type="entry name" value="MHYT"/>
    <property type="match status" value="1"/>
</dbReference>
<dbReference type="InterPro" id="IPR000160">
    <property type="entry name" value="GGDEF_dom"/>
</dbReference>
<accession>A0A371PEL5</accession>
<sequence length="671" mass="75600">MIRLLGSYDSWIVLLSLVIALFTSYSALNLSYKISHSNGKSKLGWLIISGFVMGCGIWTMHFVGMMAFHLGVEVTYDAWTTVISILASIMASLLAFYVTMAKQVTKMKLLIGSLFMGSGIVTMHYTGMASMESSLLRITYNETLWVVSAVIAVIASYAALYLLTRFRSESKAHWFKLAAALLMGLAVTGMHYTGMEAAMFWCSTPEALDLLREKSMDLSLIIAVSSVMILVVLVTWTALYWERLVLRRMAYSDPLTGLPNRHAMNHEFDETLRGDQEYSVLFIDLDQFKLINDTLGHDVGDLLVKEVGNRISQFVNKKRRIFRLGGDEFLLLTTDLQQLSAESLAEQILEELRRPFWLEGNELYVTSSIGISYAPQHGQSRTELLKAADTAMYYAKSQGKNQYCAYNEELDRKLARRMEIEKGLRTALMLGQLSTFYQPKWNAVTNKPIGFEALLRWKHPQLGAIAPDEFIPIAEETGLIVPITRWVLDQACKDCKAWNVKGSSRLGVSVNLSANVFESRNLQDMVNDALLRSGLRPELLELEITESTVMYHAAEATEQLIPLQEAGVRVSMDNFGSGYSFLGSIDRIPFQTLKIDKLYMQDYESPSKRAIVNTIITLAQQLNIELVAEGVENERQLQFLRQAGCSIMQGYYFKKPMPREEVDAWLDGLSA</sequence>
<dbReference type="CDD" id="cd01949">
    <property type="entry name" value="GGDEF"/>
    <property type="match status" value="1"/>
</dbReference>
<keyword evidence="1" id="KW-1133">Transmembrane helix</keyword>
<protein>
    <submittedName>
        <fullName evidence="5">Bifunctional diguanylate cyclase/phosphodiesterase</fullName>
    </submittedName>
</protein>
<dbReference type="SMART" id="SM00052">
    <property type="entry name" value="EAL"/>
    <property type="match status" value="1"/>
</dbReference>
<dbReference type="FunFam" id="3.30.70.270:FF:000001">
    <property type="entry name" value="Diguanylate cyclase domain protein"/>
    <property type="match status" value="1"/>
</dbReference>
<evidence type="ECO:0000259" key="4">
    <source>
        <dbReference type="PROSITE" id="PS50924"/>
    </source>
</evidence>
<feature type="transmembrane region" description="Helical" evidence="1">
    <location>
        <begin position="109"/>
        <end position="131"/>
    </location>
</feature>
<dbReference type="SUPFAM" id="SSF141868">
    <property type="entry name" value="EAL domain-like"/>
    <property type="match status" value="1"/>
</dbReference>
<dbReference type="InterPro" id="IPR043128">
    <property type="entry name" value="Rev_trsase/Diguanyl_cyclase"/>
</dbReference>
<feature type="transmembrane region" description="Helical" evidence="1">
    <location>
        <begin position="174"/>
        <end position="192"/>
    </location>
</feature>
<evidence type="ECO:0000259" key="3">
    <source>
        <dbReference type="PROSITE" id="PS50887"/>
    </source>
</evidence>
<dbReference type="AlphaFoldDB" id="A0A371PEL5"/>